<name>A0A086P971_SPHHM</name>
<evidence type="ECO:0000256" key="4">
    <source>
        <dbReference type="ARBA" id="ARBA00022982"/>
    </source>
</evidence>
<reference evidence="10" key="1">
    <citation type="submission" date="2014-08" db="EMBL/GenBank/DDBJ databases">
        <title>Draft genome sequences of Sphingobium herbicidovorans.</title>
        <authorList>
            <person name="Gan H.M."/>
            <person name="Gan H.Y."/>
            <person name="Savka M.A."/>
        </authorList>
    </citation>
    <scope>NUCLEOTIDE SEQUENCE [LARGE SCALE GENOMIC DNA]</scope>
    <source>
        <strain evidence="10">NBRC 16415</strain>
    </source>
</reference>
<dbReference type="EMBL" id="JFZA02000018">
    <property type="protein sequence ID" value="KFG89939.1"/>
    <property type="molecule type" value="Genomic_DNA"/>
</dbReference>
<evidence type="ECO:0000256" key="2">
    <source>
        <dbReference type="ARBA" id="ARBA00022617"/>
    </source>
</evidence>
<keyword evidence="2 6" id="KW-0349">Heme</keyword>
<dbReference type="Proteomes" id="UP000024284">
    <property type="component" value="Unassembled WGS sequence"/>
</dbReference>
<evidence type="ECO:0000313" key="11">
    <source>
        <dbReference type="Proteomes" id="UP000024284"/>
    </source>
</evidence>
<evidence type="ECO:0000256" key="3">
    <source>
        <dbReference type="ARBA" id="ARBA00022723"/>
    </source>
</evidence>
<dbReference type="SUPFAM" id="SSF46626">
    <property type="entry name" value="Cytochrome c"/>
    <property type="match status" value="2"/>
</dbReference>
<evidence type="ECO:0000259" key="9">
    <source>
        <dbReference type="PROSITE" id="PS51007"/>
    </source>
</evidence>
<feature type="signal peptide" evidence="8">
    <location>
        <begin position="1"/>
        <end position="23"/>
    </location>
</feature>
<feature type="chain" id="PRO_5001813067" evidence="8">
    <location>
        <begin position="24"/>
        <end position="253"/>
    </location>
</feature>
<feature type="domain" description="Cytochrome c" evidence="9">
    <location>
        <begin position="35"/>
        <end position="122"/>
    </location>
</feature>
<evidence type="ECO:0000256" key="8">
    <source>
        <dbReference type="SAM" id="SignalP"/>
    </source>
</evidence>
<dbReference type="eggNOG" id="COG2863">
    <property type="taxonomic scope" value="Bacteria"/>
</dbReference>
<keyword evidence="4" id="KW-0249">Electron transport</keyword>
<sequence>MAKRFPSMALRAPLAVGVTLFLAACGSIDRGSADGFTATGELIALSGGDAGAAYACVACHGIGGLGNGAGTPRLARLDRGYLTAQMEAYASGRRRHPEMEAVARKLTLAQHDAVSAYYAGLPFVAPSGPVKRSGEPAALYQQGDESRGLAPCASCHGTRGEGGGANPPLAGQPAAYLAQQMAQWRKSFRRNDGENVMLRISQALSPAESSALAAYASSLPGDPPRPVSPAAFRAVHHADPRNDALAPQPHVTE</sequence>
<keyword evidence="5 6" id="KW-0408">Iron</keyword>
<dbReference type="PROSITE" id="PS51257">
    <property type="entry name" value="PROKAR_LIPOPROTEIN"/>
    <property type="match status" value="1"/>
</dbReference>
<evidence type="ECO:0000256" key="6">
    <source>
        <dbReference type="PROSITE-ProRule" id="PRU00433"/>
    </source>
</evidence>
<dbReference type="Pfam" id="PF00034">
    <property type="entry name" value="Cytochrom_C"/>
    <property type="match status" value="2"/>
</dbReference>
<gene>
    <name evidence="10" type="ORF">BV98_002235</name>
</gene>
<keyword evidence="11" id="KW-1185">Reference proteome</keyword>
<dbReference type="InterPro" id="IPR050597">
    <property type="entry name" value="Cytochrome_c_Oxidase_Subunit"/>
</dbReference>
<evidence type="ECO:0000256" key="1">
    <source>
        <dbReference type="ARBA" id="ARBA00022448"/>
    </source>
</evidence>
<dbReference type="PANTHER" id="PTHR33751:SF9">
    <property type="entry name" value="CYTOCHROME C4"/>
    <property type="match status" value="1"/>
</dbReference>
<comment type="caution">
    <text evidence="10">The sequence shown here is derived from an EMBL/GenBank/DDBJ whole genome shotgun (WGS) entry which is preliminary data.</text>
</comment>
<dbReference type="InterPro" id="IPR009056">
    <property type="entry name" value="Cyt_c-like_dom"/>
</dbReference>
<feature type="region of interest" description="Disordered" evidence="7">
    <location>
        <begin position="211"/>
        <end position="253"/>
    </location>
</feature>
<organism evidence="10 11">
    <name type="scientific">Sphingobium herbicidovorans (strain ATCC 700291 / DSM 11019 / CCUG 56400 / KCTC 2939 / LMG 18315 / NBRC 16415 / MH)</name>
    <name type="common">Sphingomonas herbicidovorans</name>
    <dbReference type="NCBI Taxonomy" id="1219045"/>
    <lineage>
        <taxon>Bacteria</taxon>
        <taxon>Pseudomonadati</taxon>
        <taxon>Pseudomonadota</taxon>
        <taxon>Alphaproteobacteria</taxon>
        <taxon>Sphingomonadales</taxon>
        <taxon>Sphingomonadaceae</taxon>
        <taxon>Sphingobium</taxon>
    </lineage>
</organism>
<dbReference type="GO" id="GO:0020037">
    <property type="term" value="F:heme binding"/>
    <property type="evidence" value="ECO:0007669"/>
    <property type="project" value="InterPro"/>
</dbReference>
<dbReference type="PROSITE" id="PS51007">
    <property type="entry name" value="CYTC"/>
    <property type="match status" value="2"/>
</dbReference>
<dbReference type="STRING" id="76947.GCA_002080435_03925"/>
<dbReference type="PANTHER" id="PTHR33751">
    <property type="entry name" value="CBB3-TYPE CYTOCHROME C OXIDASE SUBUNIT FIXP"/>
    <property type="match status" value="1"/>
</dbReference>
<feature type="domain" description="Cytochrome c" evidence="9">
    <location>
        <begin position="138"/>
        <end position="220"/>
    </location>
</feature>
<dbReference type="GO" id="GO:0046872">
    <property type="term" value="F:metal ion binding"/>
    <property type="evidence" value="ECO:0007669"/>
    <property type="project" value="UniProtKB-KW"/>
</dbReference>
<protein>
    <submittedName>
        <fullName evidence="10">Cytochrome c</fullName>
    </submittedName>
</protein>
<evidence type="ECO:0000313" key="10">
    <source>
        <dbReference type="EMBL" id="KFG89939.1"/>
    </source>
</evidence>
<dbReference type="GO" id="GO:0009055">
    <property type="term" value="F:electron transfer activity"/>
    <property type="evidence" value="ECO:0007669"/>
    <property type="project" value="InterPro"/>
</dbReference>
<keyword evidence="8" id="KW-0732">Signal</keyword>
<accession>A0A086P971</accession>
<proteinExistence type="predicted"/>
<evidence type="ECO:0000256" key="5">
    <source>
        <dbReference type="ARBA" id="ARBA00023004"/>
    </source>
</evidence>
<dbReference type="Gene3D" id="1.10.760.10">
    <property type="entry name" value="Cytochrome c-like domain"/>
    <property type="match status" value="2"/>
</dbReference>
<dbReference type="AlphaFoldDB" id="A0A086P971"/>
<evidence type="ECO:0000256" key="7">
    <source>
        <dbReference type="SAM" id="MobiDB-lite"/>
    </source>
</evidence>
<dbReference type="InterPro" id="IPR036909">
    <property type="entry name" value="Cyt_c-like_dom_sf"/>
</dbReference>
<keyword evidence="3 6" id="KW-0479">Metal-binding</keyword>
<keyword evidence="1" id="KW-0813">Transport</keyword>